<dbReference type="InterPro" id="IPR037006">
    <property type="entry name" value="CheA-like_homodim_sf"/>
</dbReference>
<evidence type="ECO:0000256" key="2">
    <source>
        <dbReference type="ARBA" id="ARBA00012438"/>
    </source>
</evidence>
<dbReference type="RefSeq" id="WP_390261490.1">
    <property type="nucleotide sequence ID" value="NZ_JBHUGH010000009.1"/>
</dbReference>
<feature type="domain" description="CheW-like" evidence="14">
    <location>
        <begin position="578"/>
        <end position="714"/>
    </location>
</feature>
<evidence type="ECO:0000256" key="5">
    <source>
        <dbReference type="ARBA" id="ARBA00022553"/>
    </source>
</evidence>
<dbReference type="InterPro" id="IPR005467">
    <property type="entry name" value="His_kinase_dom"/>
</dbReference>
<keyword evidence="5 12" id="KW-0597">Phosphoprotein</keyword>
<dbReference type="SMART" id="SM00073">
    <property type="entry name" value="HPT"/>
    <property type="match status" value="1"/>
</dbReference>
<evidence type="ECO:0000313" key="17">
    <source>
        <dbReference type="Proteomes" id="UP001597353"/>
    </source>
</evidence>
<sequence>MSTNDIREGFFLECEDLLEAVSDGFGAMGRGQRDKDTLNAVFRAVHSIKGGAGAFKLNELVDFAHQFESVLDAVRAEKLAVDDAVLRLFHRAGDRLADLVAAARDGIPVDADDSAPLAAELAALVDDDSGAADEAAASFVPVTFSLDLPGAGDDATDPLAAFVAPVPAATQYVISFAPNGALYATGNEPGLLFQALGALGDLTVTAESETVPPLSDLEWDRGYLTWTLTLTTEAGEGEIREIFDFVDGLCQLEILQADPPAAGAPANPSEPGESPVPFVPPVQAMGPDMDVPAETPPQVKPVVPVAQATPQTEAPSPAADNTPVQQRATIRVDLERVDRLINLVGELVINQAMLTQSISEVRLAPGNRVEASLDQLKRLSSEVQERIMAIRAQPIKPLFQRMSRIVREAGQAAGKTVQFEALGESTEVDKTVIERLGDPLTHMIRNAVDHGIEPPEVRIAAGKPPTGTVTLIAAHRSGRVIIELTDDGAGINRPRVRELAIAKGLIPEDKELTDSEIDGLLFLPGFSTKTEVSNLSGRGVGMDVVKSEIQSLGGRVTLASRPGQGTTVTISLPLTLAVLEGMVVETHGETLVLPTTALREAVQADPGNIHSIGTEGLFLSIRGGYIPIFDLGERLGFQENTAQADKRVLLLLETSAGNRSALAVDRVIDQREVVIKGLEGNYGHIPGIAAATILGDGRIALILDADELVARREPEPETSHLRLVATGA</sequence>
<dbReference type="InterPro" id="IPR002545">
    <property type="entry name" value="CheW-lke_dom"/>
</dbReference>
<dbReference type="Pfam" id="PF01627">
    <property type="entry name" value="Hpt"/>
    <property type="match status" value="1"/>
</dbReference>
<dbReference type="PANTHER" id="PTHR43395">
    <property type="entry name" value="SENSOR HISTIDINE KINASE CHEA"/>
    <property type="match status" value="1"/>
</dbReference>
<feature type="domain" description="HPt" evidence="15">
    <location>
        <begin position="1"/>
        <end position="103"/>
    </location>
</feature>
<feature type="modified residue" description="Phosphohistidine" evidence="12">
    <location>
        <position position="46"/>
    </location>
</feature>
<dbReference type="InterPro" id="IPR036061">
    <property type="entry name" value="CheW-like_dom_sf"/>
</dbReference>
<dbReference type="SMART" id="SM00387">
    <property type="entry name" value="HATPase_c"/>
    <property type="match status" value="1"/>
</dbReference>
<dbReference type="InterPro" id="IPR008207">
    <property type="entry name" value="Sig_transdc_His_kin_Hpt_dom"/>
</dbReference>
<dbReference type="PROSITE" id="PS50851">
    <property type="entry name" value="CHEW"/>
    <property type="match status" value="1"/>
</dbReference>
<dbReference type="CDD" id="cd00088">
    <property type="entry name" value="HPT"/>
    <property type="match status" value="1"/>
</dbReference>
<dbReference type="Gene3D" id="1.10.287.560">
    <property type="entry name" value="Histidine kinase CheA-like, homodimeric domain"/>
    <property type="match status" value="1"/>
</dbReference>
<comment type="caution">
    <text evidence="16">The sequence shown here is derived from an EMBL/GenBank/DDBJ whole genome shotgun (WGS) entry which is preliminary data.</text>
</comment>
<evidence type="ECO:0000256" key="9">
    <source>
        <dbReference type="ARBA" id="ARBA00022840"/>
    </source>
</evidence>
<feature type="domain" description="Histidine kinase" evidence="13">
    <location>
        <begin position="369"/>
        <end position="576"/>
    </location>
</feature>
<keyword evidence="4" id="KW-0145">Chemotaxis</keyword>
<keyword evidence="10" id="KW-0902">Two-component regulatory system</keyword>
<keyword evidence="7" id="KW-0547">Nucleotide-binding</keyword>
<dbReference type="Pfam" id="PF02518">
    <property type="entry name" value="HATPase_c"/>
    <property type="match status" value="1"/>
</dbReference>
<reference evidence="17" key="1">
    <citation type="journal article" date="2019" name="Int. J. Syst. Evol. Microbiol.">
        <title>The Global Catalogue of Microorganisms (GCM) 10K type strain sequencing project: providing services to taxonomists for standard genome sequencing and annotation.</title>
        <authorList>
            <consortium name="The Broad Institute Genomics Platform"/>
            <consortium name="The Broad Institute Genome Sequencing Center for Infectious Disease"/>
            <person name="Wu L."/>
            <person name="Ma J."/>
        </authorList>
    </citation>
    <scope>NUCLEOTIDE SEQUENCE [LARGE SCALE GENOMIC DNA]</scope>
    <source>
        <strain evidence="17">CGMCC 4.7242</strain>
    </source>
</reference>
<dbReference type="InterPro" id="IPR036890">
    <property type="entry name" value="HATPase_C_sf"/>
</dbReference>
<keyword evidence="17" id="KW-1185">Reference proteome</keyword>
<dbReference type="CDD" id="cd00731">
    <property type="entry name" value="CheA_reg"/>
    <property type="match status" value="1"/>
</dbReference>
<comment type="function">
    <text evidence="11">Involved in the transmission of sensory signals from the chemoreceptors to the flagellar motors. CheA is autophosphorylated; it can transfer its phosphate group to either CheB or CheY.</text>
</comment>
<dbReference type="Pfam" id="PF01584">
    <property type="entry name" value="CheW"/>
    <property type="match status" value="1"/>
</dbReference>
<keyword evidence="8" id="KW-0418">Kinase</keyword>
<evidence type="ECO:0000256" key="12">
    <source>
        <dbReference type="PROSITE-ProRule" id="PRU00110"/>
    </source>
</evidence>
<dbReference type="SMART" id="SM01231">
    <property type="entry name" value="H-kinase_dim"/>
    <property type="match status" value="1"/>
</dbReference>
<dbReference type="SUPFAM" id="SSF55874">
    <property type="entry name" value="ATPase domain of HSP90 chaperone/DNA topoisomerase II/histidine kinase"/>
    <property type="match status" value="1"/>
</dbReference>
<evidence type="ECO:0000256" key="8">
    <source>
        <dbReference type="ARBA" id="ARBA00022777"/>
    </source>
</evidence>
<dbReference type="GO" id="GO:0004673">
    <property type="term" value="F:protein histidine kinase activity"/>
    <property type="evidence" value="ECO:0007669"/>
    <property type="project" value="UniProtKB-EC"/>
</dbReference>
<dbReference type="InterPro" id="IPR004105">
    <property type="entry name" value="CheA-like_dim"/>
</dbReference>
<keyword evidence="9" id="KW-0067">ATP-binding</keyword>
<evidence type="ECO:0000256" key="4">
    <source>
        <dbReference type="ARBA" id="ARBA00022500"/>
    </source>
</evidence>
<dbReference type="InterPro" id="IPR004358">
    <property type="entry name" value="Sig_transdc_His_kin-like_C"/>
</dbReference>
<organism evidence="16 17">
    <name type="scientific">Halodurantibacterium flavum</name>
    <dbReference type="NCBI Taxonomy" id="1382802"/>
    <lineage>
        <taxon>Bacteria</taxon>
        <taxon>Pseudomonadati</taxon>
        <taxon>Pseudomonadota</taxon>
        <taxon>Alphaproteobacteria</taxon>
        <taxon>Rhodobacterales</taxon>
        <taxon>Paracoccaceae</taxon>
        <taxon>Halodurantibacterium</taxon>
    </lineage>
</organism>
<evidence type="ECO:0000256" key="11">
    <source>
        <dbReference type="ARBA" id="ARBA00035100"/>
    </source>
</evidence>
<dbReference type="SUPFAM" id="SSF47226">
    <property type="entry name" value="Histidine-containing phosphotransfer domain, HPT domain"/>
    <property type="match status" value="1"/>
</dbReference>
<dbReference type="InterPro" id="IPR036097">
    <property type="entry name" value="HisK_dim/P_sf"/>
</dbReference>
<dbReference type="SUPFAM" id="SSF47384">
    <property type="entry name" value="Homodimeric domain of signal transducing histidine kinase"/>
    <property type="match status" value="1"/>
</dbReference>
<dbReference type="Pfam" id="PF02895">
    <property type="entry name" value="H-kinase_dim"/>
    <property type="match status" value="1"/>
</dbReference>
<dbReference type="PROSITE" id="PS50894">
    <property type="entry name" value="HPT"/>
    <property type="match status" value="1"/>
</dbReference>
<dbReference type="PANTHER" id="PTHR43395:SF10">
    <property type="entry name" value="CHEMOTAXIS PROTEIN CHEA"/>
    <property type="match status" value="1"/>
</dbReference>
<dbReference type="InterPro" id="IPR036641">
    <property type="entry name" value="HPT_dom_sf"/>
</dbReference>
<evidence type="ECO:0000313" key="16">
    <source>
        <dbReference type="EMBL" id="MFD1912739.1"/>
    </source>
</evidence>
<evidence type="ECO:0000256" key="6">
    <source>
        <dbReference type="ARBA" id="ARBA00022679"/>
    </source>
</evidence>
<dbReference type="EC" id="2.7.13.3" evidence="2"/>
<evidence type="ECO:0000259" key="13">
    <source>
        <dbReference type="PROSITE" id="PS50109"/>
    </source>
</evidence>
<comment type="catalytic activity">
    <reaction evidence="1">
        <text>ATP + protein L-histidine = ADP + protein N-phospho-L-histidine.</text>
        <dbReference type="EC" id="2.7.13.3"/>
    </reaction>
</comment>
<dbReference type="EMBL" id="JBHUGH010000009">
    <property type="protein sequence ID" value="MFD1912739.1"/>
    <property type="molecule type" value="Genomic_DNA"/>
</dbReference>
<dbReference type="SUPFAM" id="SSF50341">
    <property type="entry name" value="CheW-like"/>
    <property type="match status" value="1"/>
</dbReference>
<dbReference type="Gene3D" id="1.20.120.160">
    <property type="entry name" value="HPT domain"/>
    <property type="match status" value="1"/>
</dbReference>
<dbReference type="PROSITE" id="PS50109">
    <property type="entry name" value="HIS_KIN"/>
    <property type="match status" value="1"/>
</dbReference>
<dbReference type="Gene3D" id="2.30.30.40">
    <property type="entry name" value="SH3 Domains"/>
    <property type="match status" value="1"/>
</dbReference>
<evidence type="ECO:0000256" key="1">
    <source>
        <dbReference type="ARBA" id="ARBA00000085"/>
    </source>
</evidence>
<protein>
    <recommendedName>
        <fullName evidence="3">Chemotaxis protein CheA</fullName>
        <ecNumber evidence="2">2.7.13.3</ecNumber>
    </recommendedName>
</protein>
<name>A0ABW4S7E9_9RHOB</name>
<evidence type="ECO:0000256" key="7">
    <source>
        <dbReference type="ARBA" id="ARBA00022741"/>
    </source>
</evidence>
<evidence type="ECO:0000256" key="10">
    <source>
        <dbReference type="ARBA" id="ARBA00023012"/>
    </source>
</evidence>
<dbReference type="Proteomes" id="UP001597353">
    <property type="component" value="Unassembled WGS sequence"/>
</dbReference>
<dbReference type="PRINTS" id="PR00344">
    <property type="entry name" value="BCTRLSENSOR"/>
</dbReference>
<evidence type="ECO:0000256" key="3">
    <source>
        <dbReference type="ARBA" id="ARBA00021495"/>
    </source>
</evidence>
<dbReference type="SMART" id="SM00260">
    <property type="entry name" value="CheW"/>
    <property type="match status" value="1"/>
</dbReference>
<keyword evidence="6 16" id="KW-0808">Transferase</keyword>
<gene>
    <name evidence="16" type="ORF">ACFSGJ_11010</name>
</gene>
<accession>A0ABW4S7E9</accession>
<dbReference type="Gene3D" id="3.30.565.10">
    <property type="entry name" value="Histidine kinase-like ATPase, C-terminal domain"/>
    <property type="match status" value="1"/>
</dbReference>
<proteinExistence type="predicted"/>
<dbReference type="CDD" id="cd16916">
    <property type="entry name" value="HATPase_CheA-like"/>
    <property type="match status" value="1"/>
</dbReference>
<dbReference type="InterPro" id="IPR003594">
    <property type="entry name" value="HATPase_dom"/>
</dbReference>
<evidence type="ECO:0000259" key="15">
    <source>
        <dbReference type="PROSITE" id="PS50894"/>
    </source>
</evidence>
<dbReference type="InterPro" id="IPR051315">
    <property type="entry name" value="Bact_Chemotaxis_CheA"/>
</dbReference>
<evidence type="ECO:0000259" key="14">
    <source>
        <dbReference type="PROSITE" id="PS50851"/>
    </source>
</evidence>